<dbReference type="PANTHER" id="PTHR12236">
    <property type="entry name" value="STRUCTURAL CONTITUENT OF CUTICLE"/>
    <property type="match status" value="1"/>
</dbReference>
<dbReference type="GO" id="GO:0031012">
    <property type="term" value="C:extracellular matrix"/>
    <property type="evidence" value="ECO:0007669"/>
    <property type="project" value="TreeGrafter"/>
</dbReference>
<comment type="caution">
    <text evidence="5">The sequence shown here is derived from an EMBL/GenBank/DDBJ whole genome shotgun (WGS) entry which is preliminary data.</text>
</comment>
<dbReference type="OrthoDB" id="7259705at2759"/>
<dbReference type="EMBL" id="BGZK01000060">
    <property type="protein sequence ID" value="GBP13946.1"/>
    <property type="molecule type" value="Genomic_DNA"/>
</dbReference>
<dbReference type="STRING" id="151549.A0A4C1TID3"/>
<dbReference type="InterPro" id="IPR031311">
    <property type="entry name" value="CHIT_BIND_RR_consensus"/>
</dbReference>
<dbReference type="GO" id="GO:0005615">
    <property type="term" value="C:extracellular space"/>
    <property type="evidence" value="ECO:0007669"/>
    <property type="project" value="TreeGrafter"/>
</dbReference>
<dbReference type="PROSITE" id="PS00233">
    <property type="entry name" value="CHIT_BIND_RR_1"/>
    <property type="match status" value="1"/>
</dbReference>
<feature type="chain" id="PRO_5020036212" evidence="4">
    <location>
        <begin position="24"/>
        <end position="203"/>
    </location>
</feature>
<evidence type="ECO:0000256" key="2">
    <source>
        <dbReference type="ARBA" id="ARBA00022729"/>
    </source>
</evidence>
<dbReference type="Pfam" id="PF00379">
    <property type="entry name" value="Chitin_bind_4"/>
    <property type="match status" value="1"/>
</dbReference>
<evidence type="ECO:0000313" key="6">
    <source>
        <dbReference type="Proteomes" id="UP000299102"/>
    </source>
</evidence>
<dbReference type="AlphaFoldDB" id="A0A4C1TID3"/>
<evidence type="ECO:0000256" key="4">
    <source>
        <dbReference type="SAM" id="SignalP"/>
    </source>
</evidence>
<proteinExistence type="predicted"/>
<evidence type="ECO:0000256" key="3">
    <source>
        <dbReference type="PROSITE-ProRule" id="PRU00497"/>
    </source>
</evidence>
<organism evidence="5 6">
    <name type="scientific">Eumeta variegata</name>
    <name type="common">Bagworm moth</name>
    <name type="synonym">Eumeta japonica</name>
    <dbReference type="NCBI Taxonomy" id="151549"/>
    <lineage>
        <taxon>Eukaryota</taxon>
        <taxon>Metazoa</taxon>
        <taxon>Ecdysozoa</taxon>
        <taxon>Arthropoda</taxon>
        <taxon>Hexapoda</taxon>
        <taxon>Insecta</taxon>
        <taxon>Pterygota</taxon>
        <taxon>Neoptera</taxon>
        <taxon>Endopterygota</taxon>
        <taxon>Lepidoptera</taxon>
        <taxon>Glossata</taxon>
        <taxon>Ditrysia</taxon>
        <taxon>Tineoidea</taxon>
        <taxon>Psychidae</taxon>
        <taxon>Oiketicinae</taxon>
        <taxon>Eumeta</taxon>
    </lineage>
</organism>
<accession>A0A4C1TID3</accession>
<protein>
    <submittedName>
        <fullName evidence="5">Adult-specific cuticular protein ACP-20</fullName>
    </submittedName>
</protein>
<keyword evidence="6" id="KW-1185">Reference proteome</keyword>
<reference evidence="5 6" key="1">
    <citation type="journal article" date="2019" name="Commun. Biol.">
        <title>The bagworm genome reveals a unique fibroin gene that provides high tensile strength.</title>
        <authorList>
            <person name="Kono N."/>
            <person name="Nakamura H."/>
            <person name="Ohtoshi R."/>
            <person name="Tomita M."/>
            <person name="Numata K."/>
            <person name="Arakawa K."/>
        </authorList>
    </citation>
    <scope>NUCLEOTIDE SEQUENCE [LARGE SCALE GENOMIC DNA]</scope>
</reference>
<dbReference type="Proteomes" id="UP000299102">
    <property type="component" value="Unassembled WGS sequence"/>
</dbReference>
<evidence type="ECO:0000313" key="5">
    <source>
        <dbReference type="EMBL" id="GBP13946.1"/>
    </source>
</evidence>
<keyword evidence="1 3" id="KW-0193">Cuticle</keyword>
<dbReference type="InterPro" id="IPR000618">
    <property type="entry name" value="Insect_cuticle"/>
</dbReference>
<dbReference type="GO" id="GO:0042302">
    <property type="term" value="F:structural constituent of cuticle"/>
    <property type="evidence" value="ECO:0007669"/>
    <property type="project" value="UniProtKB-UniRule"/>
</dbReference>
<dbReference type="PROSITE" id="PS51155">
    <property type="entry name" value="CHIT_BIND_RR_2"/>
    <property type="match status" value="1"/>
</dbReference>
<dbReference type="PANTHER" id="PTHR12236:SF75">
    <property type="entry name" value="CUTICULAR PROTEIN 62BB, ISOFORM A"/>
    <property type="match status" value="1"/>
</dbReference>
<evidence type="ECO:0000256" key="1">
    <source>
        <dbReference type="ARBA" id="ARBA00022460"/>
    </source>
</evidence>
<feature type="signal peptide" evidence="4">
    <location>
        <begin position="1"/>
        <end position="23"/>
    </location>
</feature>
<keyword evidence="2 4" id="KW-0732">Signal</keyword>
<name>A0A4C1TID3_EUMVA</name>
<sequence length="203" mass="21809">MNAFALVLNLMGAVITLVAQTHAAATAALGVAGHVANEGYAFNYAENDHHTGDHKAQWETKTGKVTVGAYSLRELDGSVRVVDYAADDASGFNAVVKQLGPSIHPIHKVKPPIKAPSSYGLWPVYRTIGFNITPISIPTTYGSRTPNHAIGFDKIKMGKLSLPWDHITGSFGGWVPFRVSGYLILLHTDLMLPLSVEDTGMAK</sequence>
<gene>
    <name evidence="5" type="primary">ACP20</name>
    <name evidence="5" type="ORF">EVAR_10508_1</name>
</gene>
<dbReference type="InterPro" id="IPR051217">
    <property type="entry name" value="Insect_Cuticle_Struc_Prot"/>
</dbReference>